<dbReference type="Proteomes" id="UP000653454">
    <property type="component" value="Unassembled WGS sequence"/>
</dbReference>
<protein>
    <submittedName>
        <fullName evidence="1">(diamondback moth) hypothetical protein</fullName>
    </submittedName>
</protein>
<accession>A0A8S4F5F6</accession>
<dbReference type="Pfam" id="PF05018">
    <property type="entry name" value="CFA20_dom"/>
    <property type="match status" value="1"/>
</dbReference>
<dbReference type="EMBL" id="CAJHNJ030000029">
    <property type="protein sequence ID" value="CAG9123555.1"/>
    <property type="molecule type" value="Genomic_DNA"/>
</dbReference>
<comment type="caution">
    <text evidence="1">The sequence shown here is derived from an EMBL/GenBank/DDBJ whole genome shotgun (WGS) entry which is preliminary data.</text>
</comment>
<organism evidence="1 2">
    <name type="scientific">Plutella xylostella</name>
    <name type="common">Diamondback moth</name>
    <name type="synonym">Plutella maculipennis</name>
    <dbReference type="NCBI Taxonomy" id="51655"/>
    <lineage>
        <taxon>Eukaryota</taxon>
        <taxon>Metazoa</taxon>
        <taxon>Ecdysozoa</taxon>
        <taxon>Arthropoda</taxon>
        <taxon>Hexapoda</taxon>
        <taxon>Insecta</taxon>
        <taxon>Pterygota</taxon>
        <taxon>Neoptera</taxon>
        <taxon>Endopterygota</taxon>
        <taxon>Lepidoptera</taxon>
        <taxon>Glossata</taxon>
        <taxon>Ditrysia</taxon>
        <taxon>Yponomeutoidea</taxon>
        <taxon>Plutellidae</taxon>
        <taxon>Plutella</taxon>
    </lineage>
</organism>
<dbReference type="InterPro" id="IPR040441">
    <property type="entry name" value="CFA20/CFAP20DC"/>
</dbReference>
<evidence type="ECO:0000313" key="1">
    <source>
        <dbReference type="EMBL" id="CAG9123555.1"/>
    </source>
</evidence>
<dbReference type="AlphaFoldDB" id="A0A8S4F5F6"/>
<name>A0A8S4F5F6_PLUXY</name>
<gene>
    <name evidence="1" type="ORF">PLXY2_LOCUS8015</name>
</gene>
<evidence type="ECO:0000313" key="2">
    <source>
        <dbReference type="Proteomes" id="UP000653454"/>
    </source>
</evidence>
<dbReference type="PANTHER" id="PTHR12458">
    <property type="entry name" value="ORF PROTEIN"/>
    <property type="match status" value="1"/>
</dbReference>
<dbReference type="InterPro" id="IPR007714">
    <property type="entry name" value="CFA20_dom"/>
</dbReference>
<sequence length="338" mass="37493">MYRERFQGGLLTLLSAGGHDPLKDWEVKKRDGYLQIFLDQDIKAMVLEIGGTNVSTAYLNCPKSNKEILGIAMPFLIMVIKNLNKYFTFEVTIMDDTNVRRRFRVANFQSCTKILQFSTAMPICLSEGWNQVQFNLADFTRRAYQRQYVETLRLKINANVRIRRIYFAERLMTEEELPPEYRLYFPLPPAKKKPCVCKEEKPDPDQVFAEETEKAEECLCEEEPLAPPSASAPDTSIKAAIEATEGGGDTALESGAETKPAAGGECECNDVPQAKCTCGAEESKVLTCTCNLPQVEGTAEQGDAGDAAKATDCVCDVEAPPAREPSRNPSTAARASFK</sequence>
<keyword evidence="2" id="KW-1185">Reference proteome</keyword>
<proteinExistence type="predicted"/>
<reference evidence="1" key="1">
    <citation type="submission" date="2020-11" db="EMBL/GenBank/DDBJ databases">
        <authorList>
            <person name="Whiteford S."/>
        </authorList>
    </citation>
    <scope>NUCLEOTIDE SEQUENCE</scope>
</reference>